<dbReference type="Proteomes" id="UP000011554">
    <property type="component" value="Unassembled WGS sequence"/>
</dbReference>
<proteinExistence type="predicted"/>
<dbReference type="eggNOG" id="ENOG502N62I">
    <property type="taxonomic scope" value="Archaea"/>
</dbReference>
<organism evidence="2 3">
    <name type="scientific">Natrialba asiatica (strain ATCC 700177 / DSM 12278 / JCM 9576 / FERM P-10747 / NBRC 102637 / 172P1)</name>
    <dbReference type="NCBI Taxonomy" id="29540"/>
    <lineage>
        <taxon>Archaea</taxon>
        <taxon>Methanobacteriati</taxon>
        <taxon>Methanobacteriota</taxon>
        <taxon>Stenosarchaea group</taxon>
        <taxon>Halobacteria</taxon>
        <taxon>Halobacteriales</taxon>
        <taxon>Natrialbaceae</taxon>
        <taxon>Natrialba</taxon>
    </lineage>
</organism>
<protein>
    <submittedName>
        <fullName evidence="2">Uncharacterized protein</fullName>
    </submittedName>
</protein>
<dbReference type="OrthoDB" id="221753at2157"/>
<dbReference type="AlphaFoldDB" id="M0AF78"/>
<name>M0AF78_NATA1</name>
<evidence type="ECO:0000313" key="3">
    <source>
        <dbReference type="Proteomes" id="UP000011554"/>
    </source>
</evidence>
<gene>
    <name evidence="2" type="ORF">C481_20591</name>
</gene>
<keyword evidence="3" id="KW-1185">Reference proteome</keyword>
<accession>M0AF78</accession>
<comment type="caution">
    <text evidence="2">The sequence shown here is derived from an EMBL/GenBank/DDBJ whole genome shotgun (WGS) entry which is preliminary data.</text>
</comment>
<sequence>MSEAEHETSPLEDLYVDEDERPDDVELESVTIDTEQFHDQMAAIATAAASIETLATDLRELRRSGLTDEDVVALLYGRSAGLNKSTIETVLETIDATVDDIESGQRKRRELFVRLLADVSNHSIVDTEHVVDEPDRGKRWPTPTCIPLVRVQPGQ</sequence>
<evidence type="ECO:0000256" key="1">
    <source>
        <dbReference type="SAM" id="MobiDB-lite"/>
    </source>
</evidence>
<dbReference type="RefSeq" id="WP_006111226.1">
    <property type="nucleotide sequence ID" value="NZ_AOIO01000046.1"/>
</dbReference>
<feature type="region of interest" description="Disordered" evidence="1">
    <location>
        <begin position="1"/>
        <end position="23"/>
    </location>
</feature>
<dbReference type="EMBL" id="AOIO01000046">
    <property type="protein sequence ID" value="ELY97204.1"/>
    <property type="molecule type" value="Genomic_DNA"/>
</dbReference>
<dbReference type="PATRIC" id="fig|29540.5.peg.4172"/>
<evidence type="ECO:0000313" key="2">
    <source>
        <dbReference type="EMBL" id="ELY97204.1"/>
    </source>
</evidence>
<feature type="compositionally biased region" description="Acidic residues" evidence="1">
    <location>
        <begin position="14"/>
        <end position="23"/>
    </location>
</feature>
<reference evidence="2 3" key="1">
    <citation type="journal article" date="2014" name="PLoS Genet.">
        <title>Phylogenetically driven sequencing of extremely halophilic archaea reveals strategies for static and dynamic osmo-response.</title>
        <authorList>
            <person name="Becker E.A."/>
            <person name="Seitzer P.M."/>
            <person name="Tritt A."/>
            <person name="Larsen D."/>
            <person name="Krusor M."/>
            <person name="Yao A.I."/>
            <person name="Wu D."/>
            <person name="Madern D."/>
            <person name="Eisen J.A."/>
            <person name="Darling A.E."/>
            <person name="Facciotti M.T."/>
        </authorList>
    </citation>
    <scope>NUCLEOTIDE SEQUENCE [LARGE SCALE GENOMIC DNA]</scope>
    <source>
        <strain evidence="2 3">DSM 12278</strain>
    </source>
</reference>